<organism evidence="3 4">
    <name type="scientific">Tamaricihabitans halophyticus</name>
    <dbReference type="NCBI Taxonomy" id="1262583"/>
    <lineage>
        <taxon>Bacteria</taxon>
        <taxon>Bacillati</taxon>
        <taxon>Actinomycetota</taxon>
        <taxon>Actinomycetes</taxon>
        <taxon>Pseudonocardiales</taxon>
        <taxon>Pseudonocardiaceae</taxon>
        <taxon>Tamaricihabitans</taxon>
    </lineage>
</organism>
<dbReference type="InterPro" id="IPR042001">
    <property type="entry name" value="Sortase_F"/>
</dbReference>
<dbReference type="CDD" id="cd05829">
    <property type="entry name" value="Sortase_F"/>
    <property type="match status" value="1"/>
</dbReference>
<feature type="region of interest" description="Disordered" evidence="2">
    <location>
        <begin position="47"/>
        <end position="104"/>
    </location>
</feature>
<dbReference type="AlphaFoldDB" id="A0A4R2RA85"/>
<dbReference type="EMBL" id="SLXQ01000001">
    <property type="protein sequence ID" value="TCP56325.1"/>
    <property type="molecule type" value="Genomic_DNA"/>
</dbReference>
<evidence type="ECO:0000256" key="2">
    <source>
        <dbReference type="SAM" id="MobiDB-lite"/>
    </source>
</evidence>
<accession>A0A4R2RA85</accession>
<evidence type="ECO:0000256" key="1">
    <source>
        <dbReference type="ARBA" id="ARBA00022801"/>
    </source>
</evidence>
<feature type="compositionally biased region" description="Basic and acidic residues" evidence="2">
    <location>
        <begin position="74"/>
        <end position="85"/>
    </location>
</feature>
<dbReference type="GO" id="GO:0016787">
    <property type="term" value="F:hydrolase activity"/>
    <property type="evidence" value="ECO:0007669"/>
    <property type="project" value="UniProtKB-KW"/>
</dbReference>
<proteinExistence type="predicted"/>
<evidence type="ECO:0000313" key="4">
    <source>
        <dbReference type="Proteomes" id="UP000294911"/>
    </source>
</evidence>
<dbReference type="SUPFAM" id="SSF63817">
    <property type="entry name" value="Sortase"/>
    <property type="match status" value="1"/>
</dbReference>
<keyword evidence="1" id="KW-0378">Hydrolase</keyword>
<name>A0A4R2RA85_9PSEU</name>
<dbReference type="Pfam" id="PF04203">
    <property type="entry name" value="Sortase"/>
    <property type="match status" value="1"/>
</dbReference>
<reference evidence="3 4" key="1">
    <citation type="submission" date="2019-03" db="EMBL/GenBank/DDBJ databases">
        <title>Genomic Encyclopedia of Type Strains, Phase IV (KMG-IV): sequencing the most valuable type-strain genomes for metagenomic binning, comparative biology and taxonomic classification.</title>
        <authorList>
            <person name="Goeker M."/>
        </authorList>
    </citation>
    <scope>NUCLEOTIDE SEQUENCE [LARGE SCALE GENOMIC DNA]</scope>
    <source>
        <strain evidence="3 4">DSM 45765</strain>
    </source>
</reference>
<protein>
    <submittedName>
        <fullName evidence="3">Sortase family protein</fullName>
    </submittedName>
</protein>
<comment type="caution">
    <text evidence="3">The sequence shown here is derived from an EMBL/GenBank/DDBJ whole genome shotgun (WGS) entry which is preliminary data.</text>
</comment>
<dbReference type="InterPro" id="IPR023365">
    <property type="entry name" value="Sortase_dom-sf"/>
</dbReference>
<evidence type="ECO:0000313" key="3">
    <source>
        <dbReference type="EMBL" id="TCP56325.1"/>
    </source>
</evidence>
<dbReference type="InterPro" id="IPR005754">
    <property type="entry name" value="Sortase"/>
</dbReference>
<keyword evidence="4" id="KW-1185">Reference proteome</keyword>
<dbReference type="Gene3D" id="2.40.260.10">
    <property type="entry name" value="Sortase"/>
    <property type="match status" value="1"/>
</dbReference>
<dbReference type="Proteomes" id="UP000294911">
    <property type="component" value="Unassembled WGS sequence"/>
</dbReference>
<sequence length="238" mass="25194">MAAMSPLRARHRRLVTRTLLGVTSLLVGALLGVATLWWSPVTSIPGTAIAAPGPAPRDVASTSEDGDGSAPDPGPRDEPEAREEPSPQPVRGQEPGTIRLPNGGTANLVREEVGSDAVLPVPDDLNDATWWGAGLDAPSGASLFAGHVNWQGMVGPFAELWDSQVGQSVNVQDERGKDWTYRINQIVTVDKDDLPNRAQELFGQDGPHRLVLVTCGGRWIGGDTGYASNRIVIAEPAS</sequence>
<gene>
    <name evidence="3" type="ORF">EV191_101266</name>
</gene>